<protein>
    <submittedName>
        <fullName evidence="1">Uncharacterized protein</fullName>
    </submittedName>
</protein>
<dbReference type="Proteomes" id="UP000054047">
    <property type="component" value="Unassembled WGS sequence"/>
</dbReference>
<accession>A0A0C2H347</accession>
<organism evidence="1 2">
    <name type="scientific">Ancylostoma duodenale</name>
    <dbReference type="NCBI Taxonomy" id="51022"/>
    <lineage>
        <taxon>Eukaryota</taxon>
        <taxon>Metazoa</taxon>
        <taxon>Ecdysozoa</taxon>
        <taxon>Nematoda</taxon>
        <taxon>Chromadorea</taxon>
        <taxon>Rhabditida</taxon>
        <taxon>Rhabditina</taxon>
        <taxon>Rhabditomorpha</taxon>
        <taxon>Strongyloidea</taxon>
        <taxon>Ancylostomatidae</taxon>
        <taxon>Ancylostomatinae</taxon>
        <taxon>Ancylostoma</taxon>
    </lineage>
</organism>
<gene>
    <name evidence="1" type="ORF">ANCDUO_01427</name>
</gene>
<reference evidence="1 2" key="1">
    <citation type="submission" date="2013-12" db="EMBL/GenBank/DDBJ databases">
        <title>Draft genome of the parsitic nematode Ancylostoma duodenale.</title>
        <authorList>
            <person name="Mitreva M."/>
        </authorList>
    </citation>
    <scope>NUCLEOTIDE SEQUENCE [LARGE SCALE GENOMIC DNA]</scope>
    <source>
        <strain evidence="1 2">Zhejiang</strain>
    </source>
</reference>
<sequence>MAEMEPQVMMAVLQDMMREKRKEMMEMSLKHLTESEPVREEWKEMMEVYLKHLIRSGPVMTTNDVASGPNDVSTV</sequence>
<keyword evidence="2" id="KW-1185">Reference proteome</keyword>
<dbReference type="AlphaFoldDB" id="A0A0C2H347"/>
<proteinExistence type="predicted"/>
<evidence type="ECO:0000313" key="1">
    <source>
        <dbReference type="EMBL" id="KIH68240.1"/>
    </source>
</evidence>
<dbReference type="EMBL" id="KN726433">
    <property type="protein sequence ID" value="KIH68240.1"/>
    <property type="molecule type" value="Genomic_DNA"/>
</dbReference>
<evidence type="ECO:0000313" key="2">
    <source>
        <dbReference type="Proteomes" id="UP000054047"/>
    </source>
</evidence>
<name>A0A0C2H347_9BILA</name>